<keyword evidence="2" id="KW-0472">Membrane</keyword>
<dbReference type="PROSITE" id="PS50222">
    <property type="entry name" value="EF_HAND_2"/>
    <property type="match status" value="1"/>
</dbReference>
<evidence type="ECO:0000256" key="2">
    <source>
        <dbReference type="SAM" id="Phobius"/>
    </source>
</evidence>
<dbReference type="InterPro" id="IPR002048">
    <property type="entry name" value="EF_hand_dom"/>
</dbReference>
<feature type="compositionally biased region" description="Basic and acidic residues" evidence="1">
    <location>
        <begin position="58"/>
        <end position="70"/>
    </location>
</feature>
<reference evidence="4" key="1">
    <citation type="submission" date="2021-01" db="EMBL/GenBank/DDBJ databases">
        <authorList>
            <person name="Corre E."/>
            <person name="Pelletier E."/>
            <person name="Niang G."/>
            <person name="Scheremetjew M."/>
            <person name="Finn R."/>
            <person name="Kale V."/>
            <person name="Holt S."/>
            <person name="Cochrane G."/>
            <person name="Meng A."/>
            <person name="Brown T."/>
            <person name="Cohen L."/>
        </authorList>
    </citation>
    <scope>NUCLEOTIDE SEQUENCE</scope>
    <source>
        <strain evidence="4">CCMP441</strain>
    </source>
</reference>
<keyword evidence="2" id="KW-0812">Transmembrane</keyword>
<gene>
    <name evidence="4" type="ORF">HAND1043_LOCUS16110</name>
</gene>
<accession>A0A7S0XZU4</accession>
<evidence type="ECO:0000259" key="3">
    <source>
        <dbReference type="PROSITE" id="PS50222"/>
    </source>
</evidence>
<dbReference type="AlphaFoldDB" id="A0A7S0XZU4"/>
<feature type="region of interest" description="Disordered" evidence="1">
    <location>
        <begin position="51"/>
        <end position="73"/>
    </location>
</feature>
<organism evidence="4">
    <name type="scientific">Hemiselmis andersenii</name>
    <name type="common">Cryptophyte alga</name>
    <dbReference type="NCBI Taxonomy" id="464988"/>
    <lineage>
        <taxon>Eukaryota</taxon>
        <taxon>Cryptophyceae</taxon>
        <taxon>Cryptomonadales</taxon>
        <taxon>Hemiselmidaceae</taxon>
        <taxon>Hemiselmis</taxon>
    </lineage>
</organism>
<protein>
    <recommendedName>
        <fullName evidence="3">EF-hand domain-containing protein</fullName>
    </recommendedName>
</protein>
<evidence type="ECO:0000313" key="4">
    <source>
        <dbReference type="EMBL" id="CAD8749613.1"/>
    </source>
</evidence>
<feature type="transmembrane region" description="Helical" evidence="2">
    <location>
        <begin position="20"/>
        <end position="40"/>
    </location>
</feature>
<sequence length="365" mass="39389">MRCARSVLRRAADELTMTAGGFLLLLIVALLCATFCWTCLRAVKRQPLLRSDSESECEDSKKKTAKEVARRTASPIQVDGHDVKICRPEVFVDQQSPGGKPRGMGRKAWRLLRQKEARAMARIAEDASTKTMLKEGAAESAAKQAVEACSVSGVTSLEGLTVKLQTVVRDDAPSSDGRKTCTVNQRWVVGGKRVCLKKEVRAGSNSDCECESKGCAFAVSEVSGGGICMSKPRVKDEAEAGGFEAGAARVKVQAEAVADVQKMQVAEAESLGHRQDVARHGGNTMLGQQPGHTGGNPGPASELSTVKTESRTLALERQFRLFDRNNDSNIELNELEEVLSDDVKRGKGEMQRRPPVPILPAVVQS</sequence>
<dbReference type="EMBL" id="HBFK01026422">
    <property type="protein sequence ID" value="CAD8749613.1"/>
    <property type="molecule type" value="Transcribed_RNA"/>
</dbReference>
<feature type="domain" description="EF-hand" evidence="3">
    <location>
        <begin position="310"/>
        <end position="345"/>
    </location>
</feature>
<keyword evidence="2" id="KW-1133">Transmembrane helix</keyword>
<proteinExistence type="predicted"/>
<feature type="region of interest" description="Disordered" evidence="1">
    <location>
        <begin position="279"/>
        <end position="303"/>
    </location>
</feature>
<name>A0A7S0XZU4_HEMAN</name>
<dbReference type="GO" id="GO:0005509">
    <property type="term" value="F:calcium ion binding"/>
    <property type="evidence" value="ECO:0007669"/>
    <property type="project" value="InterPro"/>
</dbReference>
<evidence type="ECO:0000256" key="1">
    <source>
        <dbReference type="SAM" id="MobiDB-lite"/>
    </source>
</evidence>
<feature type="region of interest" description="Disordered" evidence="1">
    <location>
        <begin position="346"/>
        <end position="365"/>
    </location>
</feature>